<evidence type="ECO:0000313" key="2">
    <source>
        <dbReference type="Proteomes" id="UP000515211"/>
    </source>
</evidence>
<gene>
    <name evidence="3" type="primary">LOC107489423</name>
</gene>
<evidence type="ECO:0000313" key="3">
    <source>
        <dbReference type="RefSeq" id="XP_015965661.1"/>
    </source>
</evidence>
<evidence type="ECO:0000256" key="1">
    <source>
        <dbReference type="SAM" id="MobiDB-lite"/>
    </source>
</evidence>
<proteinExistence type="predicted"/>
<reference evidence="3" key="2">
    <citation type="submission" date="2025-08" db="UniProtKB">
        <authorList>
            <consortium name="RefSeq"/>
        </authorList>
    </citation>
    <scope>IDENTIFICATION</scope>
    <source>
        <tissue evidence="3">Whole plant</tissue>
    </source>
</reference>
<dbReference type="Proteomes" id="UP000515211">
    <property type="component" value="Chromosome 5"/>
</dbReference>
<accession>A0A6P4DEC1</accession>
<dbReference type="KEGG" id="adu:107489423"/>
<dbReference type="GeneID" id="107489423"/>
<dbReference type="PANTHER" id="PTHR33240">
    <property type="entry name" value="OS08G0508500 PROTEIN"/>
    <property type="match status" value="1"/>
</dbReference>
<dbReference type="AlphaFoldDB" id="A0A6P4DEC1"/>
<sequence>MERFNKACLDIQNLPTEAAIMGLINSLREGPFSHSISMKHPMSLNEVQERAEKYINMEENSRLGETSKVGFSYSSRDKDKESRKKEDQSTEKSRKYHNYSPLRVSLVDIYREICNTEKIPPPCPIKHKMGRSRTEYCKYHKIYEHPTNECYDLKNIIEKLAREGRSDRFLANRTDEPKKRRRDEEGDRSPDLPIISFTKEDAAGIIPGHDDPVVITIILANANLHRTLVYQGSSADILFKPTFDKLGLQEMKLRAYPNSLFGLGDAPIQPFGYIPLHTTFGKGARSRTLSIDYIVVDVNSAYNALIGRTILNQLAAVVSTPHLCTKFPTLKGIATVKGDQKLARRCYNESLNLKGDPRGKEANAIELGGARTHKELRP</sequence>
<dbReference type="PANTHER" id="PTHR33240:SF15">
    <property type="entry name" value="GAG-PRO-LIKE PROTEIN"/>
    <property type="match status" value="1"/>
</dbReference>
<keyword evidence="2" id="KW-1185">Reference proteome</keyword>
<protein>
    <submittedName>
        <fullName evidence="3">Uncharacterized protein LOC107489423</fullName>
    </submittedName>
</protein>
<feature type="compositionally biased region" description="Basic and acidic residues" evidence="1">
    <location>
        <begin position="75"/>
        <end position="93"/>
    </location>
</feature>
<name>A0A6P4DEC1_ARADU</name>
<feature type="region of interest" description="Disordered" evidence="1">
    <location>
        <begin position="66"/>
        <end position="96"/>
    </location>
</feature>
<reference evidence="2" key="1">
    <citation type="journal article" date="2016" name="Nat. Genet.">
        <title>The genome sequences of Arachis duranensis and Arachis ipaensis, the diploid ancestors of cultivated peanut.</title>
        <authorList>
            <person name="Bertioli D.J."/>
            <person name="Cannon S.B."/>
            <person name="Froenicke L."/>
            <person name="Huang G."/>
            <person name="Farmer A.D."/>
            <person name="Cannon E.K."/>
            <person name="Liu X."/>
            <person name="Gao D."/>
            <person name="Clevenger J."/>
            <person name="Dash S."/>
            <person name="Ren L."/>
            <person name="Moretzsohn M.C."/>
            <person name="Shirasawa K."/>
            <person name="Huang W."/>
            <person name="Vidigal B."/>
            <person name="Abernathy B."/>
            <person name="Chu Y."/>
            <person name="Niederhuth C.E."/>
            <person name="Umale P."/>
            <person name="Araujo A.C."/>
            <person name="Kozik A."/>
            <person name="Kim K.D."/>
            <person name="Burow M.D."/>
            <person name="Varshney R.K."/>
            <person name="Wang X."/>
            <person name="Zhang X."/>
            <person name="Barkley N."/>
            <person name="Guimaraes P.M."/>
            <person name="Isobe S."/>
            <person name="Guo B."/>
            <person name="Liao B."/>
            <person name="Stalker H.T."/>
            <person name="Schmitz R.J."/>
            <person name="Scheffler B.E."/>
            <person name="Leal-Bertioli S.C."/>
            <person name="Xun X."/>
            <person name="Jackson S.A."/>
            <person name="Michelmore R."/>
            <person name="Ozias-Akins P."/>
        </authorList>
    </citation>
    <scope>NUCLEOTIDE SEQUENCE [LARGE SCALE GENOMIC DNA]</scope>
    <source>
        <strain evidence="2">cv. V14167</strain>
    </source>
</reference>
<dbReference type="RefSeq" id="XP_015965661.1">
    <property type="nucleotide sequence ID" value="XM_016110175.1"/>
</dbReference>
<organism evidence="2 3">
    <name type="scientific">Arachis duranensis</name>
    <name type="common">Wild peanut</name>
    <dbReference type="NCBI Taxonomy" id="130453"/>
    <lineage>
        <taxon>Eukaryota</taxon>
        <taxon>Viridiplantae</taxon>
        <taxon>Streptophyta</taxon>
        <taxon>Embryophyta</taxon>
        <taxon>Tracheophyta</taxon>
        <taxon>Spermatophyta</taxon>
        <taxon>Magnoliopsida</taxon>
        <taxon>eudicotyledons</taxon>
        <taxon>Gunneridae</taxon>
        <taxon>Pentapetalae</taxon>
        <taxon>rosids</taxon>
        <taxon>fabids</taxon>
        <taxon>Fabales</taxon>
        <taxon>Fabaceae</taxon>
        <taxon>Papilionoideae</taxon>
        <taxon>50 kb inversion clade</taxon>
        <taxon>dalbergioids sensu lato</taxon>
        <taxon>Dalbergieae</taxon>
        <taxon>Pterocarpus clade</taxon>
        <taxon>Arachis</taxon>
    </lineage>
</organism>
<feature type="compositionally biased region" description="Basic and acidic residues" evidence="1">
    <location>
        <begin position="168"/>
        <end position="190"/>
    </location>
</feature>
<feature type="region of interest" description="Disordered" evidence="1">
    <location>
        <begin position="168"/>
        <end position="193"/>
    </location>
</feature>